<accession>A0A346A3H3</accession>
<gene>
    <name evidence="6" type="ORF">DW352_26240</name>
</gene>
<dbReference type="AlphaFoldDB" id="A0A346A3H3"/>
<sequence>MKTFTSLAAAFVVALPVAFAHPAAAEDTLKVAMGQINNWENQPPTLGQDAGIFKKHGLTLEVVGTAGAGETIQAVISGSADIGGGAGAAGVMRAFSKGAPIRILAPAFTGTSDLYWYVKADSKLQSLKDTTSSNTIAYSTNGSSSHNIVVAFGEELGSKAKPVATGSPPGTLTAVMSGQVDIGWASPPFGLRELKEGKIRILARGNEVPSLRGQTVRTLIVNLNAWNTKRDAILRFMEAYREAVDWMYDDPKALEMYSKKVNQPVEVLKESMEKFQPRQAIQSDKFADLDGAVRDAVKLKYLDQPLTKEQLSELIVTPPRKK</sequence>
<dbReference type="OrthoDB" id="7374754at2"/>
<dbReference type="EMBL" id="CP031417">
    <property type="protein sequence ID" value="AXK83720.1"/>
    <property type="molecule type" value="Genomic_DNA"/>
</dbReference>
<evidence type="ECO:0000256" key="4">
    <source>
        <dbReference type="SAM" id="SignalP"/>
    </source>
</evidence>
<dbReference type="RefSeq" id="WP_115694099.1">
    <property type="nucleotide sequence ID" value="NZ_CP031417.1"/>
</dbReference>
<comment type="similarity">
    <text evidence="2">Belongs to the bacterial solute-binding protein SsuA/TauA family.</text>
</comment>
<dbReference type="PANTHER" id="PTHR30024:SF47">
    <property type="entry name" value="TAURINE-BINDING PERIPLASMIC PROTEIN"/>
    <property type="match status" value="1"/>
</dbReference>
<dbReference type="PANTHER" id="PTHR30024">
    <property type="entry name" value="ALIPHATIC SULFONATES-BINDING PROTEIN-RELATED"/>
    <property type="match status" value="1"/>
</dbReference>
<proteinExistence type="inferred from homology"/>
<protein>
    <submittedName>
        <fullName evidence="6">ABC transporter substrate-binding protein</fullName>
    </submittedName>
</protein>
<dbReference type="Pfam" id="PF09084">
    <property type="entry name" value="NMT1"/>
    <property type="match status" value="1"/>
</dbReference>
<evidence type="ECO:0000259" key="5">
    <source>
        <dbReference type="Pfam" id="PF09084"/>
    </source>
</evidence>
<evidence type="ECO:0000256" key="3">
    <source>
        <dbReference type="ARBA" id="ARBA00022729"/>
    </source>
</evidence>
<dbReference type="KEGG" id="ptaw:DW352_26240"/>
<keyword evidence="3 4" id="KW-0732">Signal</keyword>
<name>A0A346A3H3_9HYPH</name>
<dbReference type="SUPFAM" id="SSF53850">
    <property type="entry name" value="Periplasmic binding protein-like II"/>
    <property type="match status" value="1"/>
</dbReference>
<dbReference type="GO" id="GO:0042597">
    <property type="term" value="C:periplasmic space"/>
    <property type="evidence" value="ECO:0007669"/>
    <property type="project" value="UniProtKB-SubCell"/>
</dbReference>
<feature type="chain" id="PRO_5016980783" evidence="4">
    <location>
        <begin position="26"/>
        <end position="322"/>
    </location>
</feature>
<feature type="signal peptide" evidence="4">
    <location>
        <begin position="1"/>
        <end position="25"/>
    </location>
</feature>
<evidence type="ECO:0000313" key="7">
    <source>
        <dbReference type="Proteomes" id="UP000254889"/>
    </source>
</evidence>
<evidence type="ECO:0000313" key="6">
    <source>
        <dbReference type="EMBL" id="AXK83720.1"/>
    </source>
</evidence>
<dbReference type="InterPro" id="IPR015168">
    <property type="entry name" value="SsuA/THI5"/>
</dbReference>
<dbReference type="Proteomes" id="UP000254889">
    <property type="component" value="Chromosome"/>
</dbReference>
<comment type="subcellular location">
    <subcellularLocation>
        <location evidence="1">Periplasm</location>
    </subcellularLocation>
</comment>
<organism evidence="6 7">
    <name type="scientific">Pseudolabrys taiwanensis</name>
    <dbReference type="NCBI Taxonomy" id="331696"/>
    <lineage>
        <taxon>Bacteria</taxon>
        <taxon>Pseudomonadati</taxon>
        <taxon>Pseudomonadota</taxon>
        <taxon>Alphaproteobacteria</taxon>
        <taxon>Hyphomicrobiales</taxon>
        <taxon>Xanthobacteraceae</taxon>
        <taxon>Pseudolabrys</taxon>
    </lineage>
</organism>
<feature type="domain" description="SsuA/THI5-like" evidence="5">
    <location>
        <begin position="46"/>
        <end position="252"/>
    </location>
</feature>
<reference evidence="6 7" key="1">
    <citation type="submission" date="2018-07" db="EMBL/GenBank/DDBJ databases">
        <authorList>
            <person name="Quirk P.G."/>
            <person name="Krulwich T.A."/>
        </authorList>
    </citation>
    <scope>NUCLEOTIDE SEQUENCE [LARGE SCALE GENOMIC DNA]</scope>
    <source>
        <strain evidence="6 7">CC-BB4</strain>
    </source>
</reference>
<evidence type="ECO:0000256" key="1">
    <source>
        <dbReference type="ARBA" id="ARBA00004418"/>
    </source>
</evidence>
<evidence type="ECO:0000256" key="2">
    <source>
        <dbReference type="ARBA" id="ARBA00010742"/>
    </source>
</evidence>
<dbReference type="Gene3D" id="3.40.190.10">
    <property type="entry name" value="Periplasmic binding protein-like II"/>
    <property type="match status" value="2"/>
</dbReference>
<keyword evidence="7" id="KW-1185">Reference proteome</keyword>